<dbReference type="Proteomes" id="UP000008332">
    <property type="component" value="Plasmid unnamed1"/>
</dbReference>
<protein>
    <submittedName>
        <fullName evidence="2">Uncharacterized protein</fullName>
    </submittedName>
</protein>
<sequence>MVLCKWRRTPHGAARGPSTEGSVAVLCKQDRVQSSQDVVGHRAGISKEEKGCANAQEKMYQLLMRINRYVSVGASAVLLLSFVIPSVQAALGLNTVAGLVIYSAILAGSVLADKRLARLSFNEVCQELKDVDLEEATKKFWEEDKQRKREEANRR</sequence>
<keyword evidence="3" id="KW-1185">Reference proteome</keyword>
<keyword evidence="1" id="KW-1133">Transmembrane helix</keyword>
<geneLocation type="plasmid" evidence="3">
    <name>pDSM15236</name>
</geneLocation>
<keyword evidence="1" id="KW-0812">Transmembrane</keyword>
<dbReference type="HOGENOM" id="CLU_1694116_0_0_4"/>
<name>Q21Q48_ALBFT</name>
<feature type="transmembrane region" description="Helical" evidence="1">
    <location>
        <begin position="66"/>
        <end position="84"/>
    </location>
</feature>
<reference evidence="3" key="1">
    <citation type="submission" date="2006-02" db="EMBL/GenBank/DDBJ databases">
        <title>Complete sequence of plasmid 1 of Rhodoferax ferrireducens DSM 15236.</title>
        <authorList>
            <person name="Copeland A."/>
            <person name="Lucas S."/>
            <person name="Lapidus A."/>
            <person name="Barry K."/>
            <person name="Detter J.C."/>
            <person name="Glavina del Rio T."/>
            <person name="Hammon N."/>
            <person name="Israni S."/>
            <person name="Pitluck S."/>
            <person name="Brettin T."/>
            <person name="Bruce D."/>
            <person name="Han C."/>
            <person name="Tapia R."/>
            <person name="Gilna P."/>
            <person name="Kiss H."/>
            <person name="Schmutz J."/>
            <person name="Larimer F."/>
            <person name="Land M."/>
            <person name="Kyrpides N."/>
            <person name="Ivanova N."/>
            <person name="Richardson P."/>
        </authorList>
    </citation>
    <scope>NUCLEOTIDE SEQUENCE [LARGE SCALE GENOMIC DNA]</scope>
    <source>
        <strain evidence="3">ATCC BAA-621 / DSM 15236 / T118</strain>
        <plasmid evidence="3">Plasmid pDSM15236</plasmid>
    </source>
</reference>
<organism evidence="2 3">
    <name type="scientific">Albidiferax ferrireducens (strain ATCC BAA-621 / DSM 15236 / T118)</name>
    <name type="common">Rhodoferax ferrireducens</name>
    <dbReference type="NCBI Taxonomy" id="338969"/>
    <lineage>
        <taxon>Bacteria</taxon>
        <taxon>Pseudomonadati</taxon>
        <taxon>Pseudomonadota</taxon>
        <taxon>Betaproteobacteria</taxon>
        <taxon>Burkholderiales</taxon>
        <taxon>Comamonadaceae</taxon>
        <taxon>Rhodoferax</taxon>
    </lineage>
</organism>
<gene>
    <name evidence="2" type="ordered locus">Rfer_4411</name>
</gene>
<dbReference type="AlphaFoldDB" id="Q21Q48"/>
<feature type="transmembrane region" description="Helical" evidence="1">
    <location>
        <begin position="90"/>
        <end position="112"/>
    </location>
</feature>
<evidence type="ECO:0000313" key="3">
    <source>
        <dbReference type="Proteomes" id="UP000008332"/>
    </source>
</evidence>
<accession>Q21Q48</accession>
<proteinExistence type="predicted"/>
<keyword evidence="1" id="KW-0472">Membrane</keyword>
<dbReference type="KEGG" id="rfr:Rfer_4411"/>
<evidence type="ECO:0000313" key="2">
    <source>
        <dbReference type="EMBL" id="ABD72097.1"/>
    </source>
</evidence>
<keyword evidence="2" id="KW-0614">Plasmid</keyword>
<evidence type="ECO:0000256" key="1">
    <source>
        <dbReference type="SAM" id="Phobius"/>
    </source>
</evidence>
<dbReference type="EMBL" id="CP000268">
    <property type="protein sequence ID" value="ABD72097.1"/>
    <property type="molecule type" value="Genomic_DNA"/>
</dbReference>